<evidence type="ECO:0000313" key="2">
    <source>
        <dbReference type="Proteomes" id="UP001303667"/>
    </source>
</evidence>
<keyword evidence="2" id="KW-1185">Reference proteome</keyword>
<accession>A0AA96K1Q3</accession>
<name>A0AA96K1Q3_9CAUD</name>
<gene>
    <name evidence="1" type="primary">55</name>
    <name evidence="1" type="ORF">SEA_WYBORN_55</name>
</gene>
<protein>
    <submittedName>
        <fullName evidence="1">Uncharacterized protein</fullName>
    </submittedName>
</protein>
<dbReference type="Proteomes" id="UP001303667">
    <property type="component" value="Segment"/>
</dbReference>
<proteinExistence type="predicted"/>
<evidence type="ECO:0000313" key="1">
    <source>
        <dbReference type="EMBL" id="WNM67298.1"/>
    </source>
</evidence>
<sequence>MNTFETKTFERLAESVIGPGYTTLYVTERGDTLAYIDYDEHEEAAAVTVFDPTTSKSRSYDLRTIDRALAIVLRHIAKLGYVEREYTPEERAHRAQADAARVARKHAALVLDTPATIAADVDSDTAVSIDGETVLVAQRQADGSVRVISEISGYAPISDSELEEVLAGARAEGPIEPELPEYCPRCGINPLNHERPALNARSHFAPLYICSPCGQHEALSPGGIDLWHDKVAPIEALRARYLADPNTERAAALRQRALNTICEG</sequence>
<dbReference type="EMBL" id="OR475274">
    <property type="protein sequence ID" value="WNM67298.1"/>
    <property type="molecule type" value="Genomic_DNA"/>
</dbReference>
<reference evidence="1 2" key="1">
    <citation type="submission" date="2023-08" db="EMBL/GenBank/DDBJ databases">
        <authorList>
            <person name="Beyer A.R."/>
            <person name="Brown C."/>
            <person name="Garland D.S."/>
            <person name="Funderburk A."/>
            <person name="Uzochukwu B."/>
            <person name="Ko C."/>
            <person name="Russell D.A."/>
            <person name="Jacobs-Sera D."/>
            <person name="Hatfull G.F."/>
        </authorList>
    </citation>
    <scope>NUCLEOTIDE SEQUENCE [LARGE SCALE GENOMIC DNA]</scope>
</reference>
<organism evidence="1 2">
    <name type="scientific">Arthrobacter phage Wyborn</name>
    <dbReference type="NCBI Taxonomy" id="3059067"/>
    <lineage>
        <taxon>Viruses</taxon>
        <taxon>Duplodnaviria</taxon>
        <taxon>Heunggongvirae</taxon>
        <taxon>Uroviricota</taxon>
        <taxon>Caudoviricetes</taxon>
        <taxon>Berryhillviridae</taxon>
        <taxon>Sicariusvirus</taxon>
        <taxon>Sicariusvirus wyborn</taxon>
    </lineage>
</organism>